<organism evidence="7 8">
    <name type="scientific">Streptomyces phaeolivaceus</name>
    <dbReference type="NCBI Taxonomy" id="2653200"/>
    <lineage>
        <taxon>Bacteria</taxon>
        <taxon>Bacillati</taxon>
        <taxon>Actinomycetota</taxon>
        <taxon>Actinomycetes</taxon>
        <taxon>Kitasatosporales</taxon>
        <taxon>Streptomycetaceae</taxon>
        <taxon>Streptomyces</taxon>
    </lineage>
</organism>
<dbReference type="PANTHER" id="PTHR30244:SF34">
    <property type="entry name" value="DTDP-4-AMINO-4,6-DIDEOXYGALACTOSE TRANSAMINASE"/>
    <property type="match status" value="1"/>
</dbReference>
<dbReference type="GO" id="GO:0000271">
    <property type="term" value="P:polysaccharide biosynthetic process"/>
    <property type="evidence" value="ECO:0007669"/>
    <property type="project" value="TreeGrafter"/>
</dbReference>
<sequence>MPETNLALLGGDPVVAEPPSWPQRGPLEARMLREVLDDGQWSLHGGTRCTRFESRFAALQGLGRVLTVSNGTTALQLACEALGLGPGDEVIVPGLTRPGTAGAVLDANAVPVLVDVDPDTWCLDPAAVEAAVTERTRAVVAVHLYGTMPDLMALAALAARYGLALIEDCAHAPGARWERYGAGSVGTLSCFSFGMSSTLTAGEGGCVATADPLLAGRLSGLRDRGRPPAGSPSGWRPLQGGNHRMTEWQAAILLAQCERFAEQRERRETVTRRWREAALASGFLRPARLLPEVERPPGQALALSYVPDTDLLRDLPVAIVRAALAAELRVPVDACYRPLDTSPAYLPHSKPRHRLSQEYWEAIDPGRARLPHCARLYDSSVVLPHTAMLRPGAEDHFPQALDRLACHADQLRDRAAADRRKAAA</sequence>
<evidence type="ECO:0000256" key="4">
    <source>
        <dbReference type="ARBA" id="ARBA00022898"/>
    </source>
</evidence>
<dbReference type="GO" id="GO:0008483">
    <property type="term" value="F:transaminase activity"/>
    <property type="evidence" value="ECO:0007669"/>
    <property type="project" value="UniProtKB-KW"/>
</dbReference>
<dbReference type="EMBL" id="CP045096">
    <property type="protein sequence ID" value="QFR00803.1"/>
    <property type="molecule type" value="Genomic_DNA"/>
</dbReference>
<evidence type="ECO:0000256" key="6">
    <source>
        <dbReference type="RuleBase" id="RU004508"/>
    </source>
</evidence>
<evidence type="ECO:0000256" key="2">
    <source>
        <dbReference type="ARBA" id="ARBA00022576"/>
    </source>
</evidence>
<evidence type="ECO:0000313" key="7">
    <source>
        <dbReference type="EMBL" id="QFR00803.1"/>
    </source>
</evidence>
<keyword evidence="4 6" id="KW-0663">Pyridoxal phosphate</keyword>
<evidence type="ECO:0000256" key="3">
    <source>
        <dbReference type="ARBA" id="ARBA00022679"/>
    </source>
</evidence>
<proteinExistence type="inferred from homology"/>
<evidence type="ECO:0000256" key="5">
    <source>
        <dbReference type="ARBA" id="ARBA00038398"/>
    </source>
</evidence>
<dbReference type="Gene3D" id="3.40.640.10">
    <property type="entry name" value="Type I PLP-dependent aspartate aminotransferase-like (Major domain)"/>
    <property type="match status" value="1"/>
</dbReference>
<dbReference type="PANTHER" id="PTHR30244">
    <property type="entry name" value="TRANSAMINASE"/>
    <property type="match status" value="1"/>
</dbReference>
<keyword evidence="2 7" id="KW-0032">Aminotransferase</keyword>
<dbReference type="InterPro" id="IPR015422">
    <property type="entry name" value="PyrdxlP-dep_Trfase_small"/>
</dbReference>
<dbReference type="AlphaFoldDB" id="A0A5P8KDC1"/>
<evidence type="ECO:0000256" key="1">
    <source>
        <dbReference type="ARBA" id="ARBA00001933"/>
    </source>
</evidence>
<dbReference type="InterPro" id="IPR015424">
    <property type="entry name" value="PyrdxlP-dep_Trfase"/>
</dbReference>
<keyword evidence="8" id="KW-1185">Reference proteome</keyword>
<accession>A0A5P8KDC1</accession>
<dbReference type="InterPro" id="IPR015421">
    <property type="entry name" value="PyrdxlP-dep_Trfase_major"/>
</dbReference>
<dbReference type="KEGG" id="sphv:F9278_36635"/>
<dbReference type="Proteomes" id="UP000327294">
    <property type="component" value="Chromosome"/>
</dbReference>
<dbReference type="GO" id="GO:0030170">
    <property type="term" value="F:pyridoxal phosphate binding"/>
    <property type="evidence" value="ECO:0007669"/>
    <property type="project" value="TreeGrafter"/>
</dbReference>
<dbReference type="InterPro" id="IPR000653">
    <property type="entry name" value="DegT/StrS_aminotransferase"/>
</dbReference>
<gene>
    <name evidence="7" type="ORF">F9278_36635</name>
</gene>
<evidence type="ECO:0000313" key="8">
    <source>
        <dbReference type="Proteomes" id="UP000327294"/>
    </source>
</evidence>
<dbReference type="Pfam" id="PF01041">
    <property type="entry name" value="DegT_DnrJ_EryC1"/>
    <property type="match status" value="1"/>
</dbReference>
<comment type="cofactor">
    <cofactor evidence="1">
        <name>pyridoxal 5'-phosphate</name>
        <dbReference type="ChEBI" id="CHEBI:597326"/>
    </cofactor>
</comment>
<protein>
    <submittedName>
        <fullName evidence="7">Aminotransferase class I/II-fold pyridoxal phosphate-dependent enzyme</fullName>
    </submittedName>
</protein>
<name>A0A5P8KDC1_9ACTN</name>
<keyword evidence="3 7" id="KW-0808">Transferase</keyword>
<dbReference type="RefSeq" id="WP_152172133.1">
    <property type="nucleotide sequence ID" value="NZ_CP045096.1"/>
</dbReference>
<reference evidence="7 8" key="1">
    <citation type="submission" date="2019-10" db="EMBL/GenBank/DDBJ databases">
        <title>Streptomyces sp. strain GY16 isolated from leaves of Broussonetia papyrifera.</title>
        <authorList>
            <person name="Mo P."/>
        </authorList>
    </citation>
    <scope>NUCLEOTIDE SEQUENCE [LARGE SCALE GENOMIC DNA]</scope>
    <source>
        <strain evidence="7 8">GY16</strain>
    </source>
</reference>
<dbReference type="SUPFAM" id="SSF53383">
    <property type="entry name" value="PLP-dependent transferases"/>
    <property type="match status" value="1"/>
</dbReference>
<comment type="similarity">
    <text evidence="5">Belongs to the DegT/DnrJ/EryC1 family. L-glutamine:2-deoxy-scyllo-inosose/scyllo-inosose aminotransferase subfamily.</text>
</comment>
<dbReference type="Gene3D" id="3.90.1150.10">
    <property type="entry name" value="Aspartate Aminotransferase, domain 1"/>
    <property type="match status" value="1"/>
</dbReference>